<dbReference type="GO" id="GO:0010181">
    <property type="term" value="F:FMN binding"/>
    <property type="evidence" value="ECO:0007669"/>
    <property type="project" value="InterPro"/>
</dbReference>
<keyword evidence="6" id="KW-0521">NADP</keyword>
<dbReference type="PRINTS" id="PR00369">
    <property type="entry name" value="FLAVODOXIN"/>
</dbReference>
<keyword evidence="4" id="KW-0288">FMN</keyword>
<reference evidence="10" key="4">
    <citation type="submission" date="2019-03" db="UniProtKB">
        <authorList>
            <consortium name="EnsemblPlants"/>
        </authorList>
    </citation>
    <scope>IDENTIFICATION</scope>
</reference>
<dbReference type="Pfam" id="PF00258">
    <property type="entry name" value="Flavodoxin_1"/>
    <property type="match status" value="1"/>
</dbReference>
<proteinExistence type="predicted"/>
<evidence type="ECO:0000256" key="6">
    <source>
        <dbReference type="ARBA" id="ARBA00022857"/>
    </source>
</evidence>
<accession>A0A453D6P9</accession>
<dbReference type="Gene3D" id="3.40.50.360">
    <property type="match status" value="1"/>
</dbReference>
<dbReference type="InterPro" id="IPR003097">
    <property type="entry name" value="CysJ-like_FAD-binding"/>
</dbReference>
<evidence type="ECO:0000256" key="1">
    <source>
        <dbReference type="ARBA" id="ARBA00001917"/>
    </source>
</evidence>
<feature type="compositionally biased region" description="Basic residues" evidence="8">
    <location>
        <begin position="96"/>
        <end position="111"/>
    </location>
</feature>
<dbReference type="AlphaFoldDB" id="A0A453D6P9"/>
<dbReference type="GO" id="GO:0050660">
    <property type="term" value="F:flavin adenine dinucleotide binding"/>
    <property type="evidence" value="ECO:0007669"/>
    <property type="project" value="TreeGrafter"/>
</dbReference>
<dbReference type="PANTHER" id="PTHR19384">
    <property type="entry name" value="NITRIC OXIDE SYNTHASE-RELATED"/>
    <property type="match status" value="1"/>
</dbReference>
<reference evidence="10" key="5">
    <citation type="journal article" date="2021" name="G3 (Bethesda)">
        <title>Aegilops tauschii genome assembly Aet v5.0 features greater sequence contiguity and improved annotation.</title>
        <authorList>
            <person name="Wang L."/>
            <person name="Zhu T."/>
            <person name="Rodriguez J.C."/>
            <person name="Deal K.R."/>
            <person name="Dubcovsky J."/>
            <person name="McGuire P.E."/>
            <person name="Lux T."/>
            <person name="Spannagl M."/>
            <person name="Mayer K.F.X."/>
            <person name="Baldrich P."/>
            <person name="Meyers B.C."/>
            <person name="Huo N."/>
            <person name="Gu Y.Q."/>
            <person name="Zhou H."/>
            <person name="Devos K.M."/>
            <person name="Bennetzen J.L."/>
            <person name="Unver T."/>
            <person name="Budak H."/>
            <person name="Gulick P.J."/>
            <person name="Galiba G."/>
            <person name="Kalapos B."/>
            <person name="Nelson D.R."/>
            <person name="Li P."/>
            <person name="You F.M."/>
            <person name="Luo M.C."/>
            <person name="Dvorak J."/>
        </authorList>
    </citation>
    <scope>NUCLEOTIDE SEQUENCE [LARGE SCALE GENOMIC DNA]</scope>
    <source>
        <strain evidence="10">cv. AL8/78</strain>
    </source>
</reference>
<evidence type="ECO:0000313" key="10">
    <source>
        <dbReference type="EnsemblPlants" id="AET2Gv21111200.15"/>
    </source>
</evidence>
<sequence>MVVGAPPRAPPTPIASSPPPGQEGRKRDGAGGGEGVGGVRAAAGAGRGGGGRPARRARGHRGCARRRAARPRLLAPIRRERAAQAGPRVVPPAARQGRRRRRRRRPQARHHLLRHPDRHRRGLRQEAMAEEAKARYEKVVFKVVDLDDYAAEDDEYEEKLKKETFALFFLATYGDGEPTDNAARFYKWFTEGKEKEVWLKDFNYAVFGLGNRQYEHFNKVAKEVDELLLEQGGKRLVPCGLGDDDQCIEDDFTAWKELVWPELDQLLRDEDDTTGATTPYTAAIPEYRVVFIDKSDLEFEDKSWTLANGNGVIDAQHPCRANVAVRKELHKPASDRSCIHLEFDISGTGLVYETGDHVGVYSENSIETVEQAETLLGLSPDTVFSIHADAEDGSPRKGGGSLAPPFPSPCTLRTALLRYADLLNVPKKGCFDCFSCSCF</sequence>
<keyword evidence="11" id="KW-1185">Reference proteome</keyword>
<evidence type="ECO:0000259" key="9">
    <source>
        <dbReference type="PROSITE" id="PS50902"/>
    </source>
</evidence>
<dbReference type="InterPro" id="IPR029039">
    <property type="entry name" value="Flavoprotein-like_sf"/>
</dbReference>
<evidence type="ECO:0000256" key="7">
    <source>
        <dbReference type="ARBA" id="ARBA00023002"/>
    </source>
</evidence>
<dbReference type="InterPro" id="IPR023173">
    <property type="entry name" value="NADPH_Cyt_P450_Rdtase_alpha"/>
</dbReference>
<dbReference type="Gene3D" id="1.20.990.10">
    <property type="entry name" value="NADPH-cytochrome p450 Reductase, Chain A, domain 3"/>
    <property type="match status" value="1"/>
</dbReference>
<evidence type="ECO:0000256" key="2">
    <source>
        <dbReference type="ARBA" id="ARBA00001974"/>
    </source>
</evidence>
<evidence type="ECO:0000256" key="8">
    <source>
        <dbReference type="SAM" id="MobiDB-lite"/>
    </source>
</evidence>
<dbReference type="PROSITE" id="PS50902">
    <property type="entry name" value="FLAVODOXIN_LIKE"/>
    <property type="match status" value="1"/>
</dbReference>
<dbReference type="InterPro" id="IPR001094">
    <property type="entry name" value="Flavdoxin-like"/>
</dbReference>
<feature type="compositionally biased region" description="Pro residues" evidence="8">
    <location>
        <begin position="7"/>
        <end position="21"/>
    </location>
</feature>
<reference evidence="11" key="2">
    <citation type="journal article" date="2017" name="Nat. Plants">
        <title>The Aegilops tauschii genome reveals multiple impacts of transposons.</title>
        <authorList>
            <person name="Zhao G."/>
            <person name="Zou C."/>
            <person name="Li K."/>
            <person name="Wang K."/>
            <person name="Li T."/>
            <person name="Gao L."/>
            <person name="Zhang X."/>
            <person name="Wang H."/>
            <person name="Yang Z."/>
            <person name="Liu X."/>
            <person name="Jiang W."/>
            <person name="Mao L."/>
            <person name="Kong X."/>
            <person name="Jiao Y."/>
            <person name="Jia J."/>
        </authorList>
    </citation>
    <scope>NUCLEOTIDE SEQUENCE [LARGE SCALE GENOMIC DNA]</scope>
    <source>
        <strain evidence="11">cv. AL8/78</strain>
    </source>
</reference>
<organism evidence="10 11">
    <name type="scientific">Aegilops tauschii subsp. strangulata</name>
    <name type="common">Goatgrass</name>
    <dbReference type="NCBI Taxonomy" id="200361"/>
    <lineage>
        <taxon>Eukaryota</taxon>
        <taxon>Viridiplantae</taxon>
        <taxon>Streptophyta</taxon>
        <taxon>Embryophyta</taxon>
        <taxon>Tracheophyta</taxon>
        <taxon>Spermatophyta</taxon>
        <taxon>Magnoliopsida</taxon>
        <taxon>Liliopsida</taxon>
        <taxon>Poales</taxon>
        <taxon>Poaceae</taxon>
        <taxon>BOP clade</taxon>
        <taxon>Pooideae</taxon>
        <taxon>Triticodae</taxon>
        <taxon>Triticeae</taxon>
        <taxon>Triticinae</taxon>
        <taxon>Aegilops</taxon>
    </lineage>
</organism>
<dbReference type="SUPFAM" id="SSF52218">
    <property type="entry name" value="Flavoproteins"/>
    <property type="match status" value="1"/>
</dbReference>
<dbReference type="EnsemblPlants" id="AET2Gv21111200.15">
    <property type="protein sequence ID" value="AET2Gv21111200.15"/>
    <property type="gene ID" value="AET2Gv21111200"/>
</dbReference>
<feature type="domain" description="Flavodoxin-like" evidence="9">
    <location>
        <begin position="110"/>
        <end position="260"/>
    </location>
</feature>
<dbReference type="GO" id="GO:0005829">
    <property type="term" value="C:cytosol"/>
    <property type="evidence" value="ECO:0007669"/>
    <property type="project" value="TreeGrafter"/>
</dbReference>
<evidence type="ECO:0000313" key="11">
    <source>
        <dbReference type="Proteomes" id="UP000015105"/>
    </source>
</evidence>
<name>A0A453D6P9_AEGTS</name>
<reference evidence="10" key="3">
    <citation type="journal article" date="2017" name="Nature">
        <title>Genome sequence of the progenitor of the wheat D genome Aegilops tauschii.</title>
        <authorList>
            <person name="Luo M.C."/>
            <person name="Gu Y.Q."/>
            <person name="Puiu D."/>
            <person name="Wang H."/>
            <person name="Twardziok S.O."/>
            <person name="Deal K.R."/>
            <person name="Huo N."/>
            <person name="Zhu T."/>
            <person name="Wang L."/>
            <person name="Wang Y."/>
            <person name="McGuire P.E."/>
            <person name="Liu S."/>
            <person name="Long H."/>
            <person name="Ramasamy R.K."/>
            <person name="Rodriguez J.C."/>
            <person name="Van S.L."/>
            <person name="Yuan L."/>
            <person name="Wang Z."/>
            <person name="Xia Z."/>
            <person name="Xiao L."/>
            <person name="Anderson O.D."/>
            <person name="Ouyang S."/>
            <person name="Liang Y."/>
            <person name="Zimin A.V."/>
            <person name="Pertea G."/>
            <person name="Qi P."/>
            <person name="Bennetzen J.L."/>
            <person name="Dai X."/>
            <person name="Dawson M.W."/>
            <person name="Muller H.G."/>
            <person name="Kugler K."/>
            <person name="Rivarola-Duarte L."/>
            <person name="Spannagl M."/>
            <person name="Mayer K.F.X."/>
            <person name="Lu F.H."/>
            <person name="Bevan M.W."/>
            <person name="Leroy P."/>
            <person name="Li P."/>
            <person name="You F.M."/>
            <person name="Sun Q."/>
            <person name="Liu Z."/>
            <person name="Lyons E."/>
            <person name="Wicker T."/>
            <person name="Salzberg S.L."/>
            <person name="Devos K.M."/>
            <person name="Dvorak J."/>
        </authorList>
    </citation>
    <scope>NUCLEOTIDE SEQUENCE [LARGE SCALE GENOMIC DNA]</scope>
    <source>
        <strain evidence="10">cv. AL8/78</strain>
    </source>
</reference>
<evidence type="ECO:0000256" key="4">
    <source>
        <dbReference type="ARBA" id="ARBA00022643"/>
    </source>
</evidence>
<dbReference type="Gene3D" id="2.40.30.10">
    <property type="entry name" value="Translation factors"/>
    <property type="match status" value="1"/>
</dbReference>
<comment type="cofactor">
    <cofactor evidence="1">
        <name>FMN</name>
        <dbReference type="ChEBI" id="CHEBI:58210"/>
    </cofactor>
</comment>
<comment type="cofactor">
    <cofactor evidence="2">
        <name>FAD</name>
        <dbReference type="ChEBI" id="CHEBI:57692"/>
    </cofactor>
</comment>
<dbReference type="PANTHER" id="PTHR19384:SF107">
    <property type="entry name" value="NADPH--CYTOCHROME P450 REDUCTASE 1"/>
    <property type="match status" value="1"/>
</dbReference>
<dbReference type="GO" id="GO:0003958">
    <property type="term" value="F:NADPH-hemoprotein reductase activity"/>
    <property type="evidence" value="ECO:0007669"/>
    <property type="project" value="TreeGrafter"/>
</dbReference>
<feature type="compositionally biased region" description="Basic residues" evidence="8">
    <location>
        <begin position="53"/>
        <end position="70"/>
    </location>
</feature>
<feature type="region of interest" description="Disordered" evidence="8">
    <location>
        <begin position="1"/>
        <end position="111"/>
    </location>
</feature>
<protein>
    <recommendedName>
        <fullName evidence="9">Flavodoxin-like domain-containing protein</fullName>
    </recommendedName>
</protein>
<reference evidence="11" key="1">
    <citation type="journal article" date="2014" name="Science">
        <title>Ancient hybridizations among the ancestral genomes of bread wheat.</title>
        <authorList>
            <consortium name="International Wheat Genome Sequencing Consortium,"/>
            <person name="Marcussen T."/>
            <person name="Sandve S.R."/>
            <person name="Heier L."/>
            <person name="Spannagl M."/>
            <person name="Pfeifer M."/>
            <person name="Jakobsen K.S."/>
            <person name="Wulff B.B."/>
            <person name="Steuernagel B."/>
            <person name="Mayer K.F."/>
            <person name="Olsen O.A."/>
        </authorList>
    </citation>
    <scope>NUCLEOTIDE SEQUENCE [LARGE SCALE GENOMIC DNA]</scope>
    <source>
        <strain evidence="11">cv. AL8/78</strain>
    </source>
</reference>
<dbReference type="Pfam" id="PF00667">
    <property type="entry name" value="FAD_binding_1"/>
    <property type="match status" value="1"/>
</dbReference>
<keyword evidence="3" id="KW-0285">Flavoprotein</keyword>
<dbReference type="InterPro" id="IPR017938">
    <property type="entry name" value="Riboflavin_synthase-like_b-brl"/>
</dbReference>
<dbReference type="SUPFAM" id="SSF63380">
    <property type="entry name" value="Riboflavin synthase domain-like"/>
    <property type="match status" value="1"/>
</dbReference>
<keyword evidence="7" id="KW-0560">Oxidoreductase</keyword>
<dbReference type="Gramene" id="AET2Gv21111200.15">
    <property type="protein sequence ID" value="AET2Gv21111200.15"/>
    <property type="gene ID" value="AET2Gv21111200"/>
</dbReference>
<keyword evidence="5" id="KW-0274">FAD</keyword>
<dbReference type="Proteomes" id="UP000015105">
    <property type="component" value="Chromosome 2D"/>
</dbReference>
<evidence type="ECO:0000256" key="5">
    <source>
        <dbReference type="ARBA" id="ARBA00022827"/>
    </source>
</evidence>
<dbReference type="InterPro" id="IPR008254">
    <property type="entry name" value="Flavodoxin/NO_synth"/>
</dbReference>
<evidence type="ECO:0000256" key="3">
    <source>
        <dbReference type="ARBA" id="ARBA00022630"/>
    </source>
</evidence>